<evidence type="ECO:0000313" key="3">
    <source>
        <dbReference type="Proteomes" id="UP000824239"/>
    </source>
</evidence>
<dbReference type="InterPro" id="IPR017144">
    <property type="entry name" value="Xaa-Arg_dipeptidase"/>
</dbReference>
<dbReference type="EMBL" id="DVHE01000032">
    <property type="protein sequence ID" value="HIR50416.1"/>
    <property type="molecule type" value="Genomic_DNA"/>
</dbReference>
<dbReference type="GO" id="GO:0071713">
    <property type="term" value="F:para-aminobenzoyl-glutamate hydrolase activity"/>
    <property type="evidence" value="ECO:0007669"/>
    <property type="project" value="TreeGrafter"/>
</dbReference>
<dbReference type="SUPFAM" id="SSF55031">
    <property type="entry name" value="Bacterial exopeptidase dimerisation domain"/>
    <property type="match status" value="1"/>
</dbReference>
<dbReference type="InterPro" id="IPR052030">
    <property type="entry name" value="Peptidase_M20/M20A_hydrolases"/>
</dbReference>
<accession>A0A9D1DGY0</accession>
<dbReference type="PIRSF" id="PIRSF037226">
    <property type="entry name" value="Amidohydrolase_ACY1L2_prd"/>
    <property type="match status" value="1"/>
</dbReference>
<dbReference type="Proteomes" id="UP000824239">
    <property type="component" value="Unassembled WGS sequence"/>
</dbReference>
<evidence type="ECO:0000313" key="2">
    <source>
        <dbReference type="EMBL" id="HIR50416.1"/>
    </source>
</evidence>
<comment type="similarity">
    <text evidence="1">Belongs to the peptidase M20A family.</text>
</comment>
<sequence>MDKLEHCKAEISRAVTAREAEITALGDALFRTPELGFKEHKTRALLLDYLARQGLKPDREYAVTGFSVTLGHGKPHIALLAELDAIPTLGHPQADLGDQSAAHSCGHSTQCAIAVNALLALRDSGALDQGGTVTLFFTPAEEYTDLPYRASLQSQGKIRYRSGKLQMLADGVLDGVDVCLHLHAMGPSPYRFSVDSQLAGFVYKKFIFQGVAAHAAAGPHLGVNALNAFALFQCAAGMLRETFVDEDKNRFHGIVTEGGQTINSIPNQVVYESYVRSFDLLKLQSLSQRLTDAAVHCAKALGGDCQVEDVPGYLPFVQCHALSQVARANMHRFASDAEIIDNERSPAAGDIGDVSVFYPAIQFGYGGFAGIIHGKTMAIEDPHRIYNEAAQVLAMTAADLLADPALVQEITAKFRPAMTPAAYFRYLDGTSPSQTAD</sequence>
<evidence type="ECO:0000256" key="1">
    <source>
        <dbReference type="PIRNR" id="PIRNR037226"/>
    </source>
</evidence>
<reference evidence="2" key="2">
    <citation type="journal article" date="2021" name="PeerJ">
        <title>Extensive microbial diversity within the chicken gut microbiome revealed by metagenomics and culture.</title>
        <authorList>
            <person name="Gilroy R."/>
            <person name="Ravi A."/>
            <person name="Getino M."/>
            <person name="Pursley I."/>
            <person name="Horton D.L."/>
            <person name="Alikhan N.F."/>
            <person name="Baker D."/>
            <person name="Gharbi K."/>
            <person name="Hall N."/>
            <person name="Watson M."/>
            <person name="Adriaenssens E.M."/>
            <person name="Foster-Nyarko E."/>
            <person name="Jarju S."/>
            <person name="Secka A."/>
            <person name="Antonio M."/>
            <person name="Oren A."/>
            <person name="Chaudhuri R.R."/>
            <person name="La Ragione R."/>
            <person name="Hildebrand F."/>
            <person name="Pallen M.J."/>
        </authorList>
    </citation>
    <scope>NUCLEOTIDE SEQUENCE</scope>
    <source>
        <strain evidence="2">ChiBcec15-4380</strain>
    </source>
</reference>
<dbReference type="PANTHER" id="PTHR30575:SF3">
    <property type="entry name" value="PEPTIDASE M20 DIMERISATION DOMAIN-CONTAINING PROTEIN"/>
    <property type="match status" value="1"/>
</dbReference>
<dbReference type="Gene3D" id="3.30.70.360">
    <property type="match status" value="1"/>
</dbReference>
<dbReference type="SUPFAM" id="SSF53187">
    <property type="entry name" value="Zn-dependent exopeptidases"/>
    <property type="match status" value="1"/>
</dbReference>
<dbReference type="Pfam" id="PF01546">
    <property type="entry name" value="Peptidase_M20"/>
    <property type="match status" value="1"/>
</dbReference>
<gene>
    <name evidence="2" type="ORF">IAA53_03890</name>
</gene>
<dbReference type="GO" id="GO:0005737">
    <property type="term" value="C:cytoplasm"/>
    <property type="evidence" value="ECO:0007669"/>
    <property type="project" value="TreeGrafter"/>
</dbReference>
<dbReference type="AlphaFoldDB" id="A0A9D1DGY0"/>
<dbReference type="GO" id="GO:0046657">
    <property type="term" value="P:folic acid catabolic process"/>
    <property type="evidence" value="ECO:0007669"/>
    <property type="project" value="TreeGrafter"/>
</dbReference>
<dbReference type="PANTHER" id="PTHR30575">
    <property type="entry name" value="PEPTIDASE M20"/>
    <property type="match status" value="1"/>
</dbReference>
<dbReference type="InterPro" id="IPR036264">
    <property type="entry name" value="Bact_exopeptidase_dim_dom"/>
</dbReference>
<protein>
    <recommendedName>
        <fullName evidence="1">Peptidase M20 domain-containing protein 2</fullName>
    </recommendedName>
</protein>
<dbReference type="NCBIfam" id="TIGR01891">
    <property type="entry name" value="amidohydrolases"/>
    <property type="match status" value="1"/>
</dbReference>
<organism evidence="2 3">
    <name type="scientific">Candidatus Avoscillospira avicola</name>
    <dbReference type="NCBI Taxonomy" id="2840706"/>
    <lineage>
        <taxon>Bacteria</taxon>
        <taxon>Bacillati</taxon>
        <taxon>Bacillota</taxon>
        <taxon>Clostridia</taxon>
        <taxon>Eubacteriales</taxon>
        <taxon>Oscillospiraceae</taxon>
        <taxon>Oscillospiraceae incertae sedis</taxon>
        <taxon>Candidatus Avoscillospira</taxon>
    </lineage>
</organism>
<dbReference type="Gene3D" id="3.40.630.10">
    <property type="entry name" value="Zn peptidases"/>
    <property type="match status" value="1"/>
</dbReference>
<dbReference type="InterPro" id="IPR017439">
    <property type="entry name" value="Amidohydrolase"/>
</dbReference>
<dbReference type="InterPro" id="IPR002933">
    <property type="entry name" value="Peptidase_M20"/>
</dbReference>
<dbReference type="GO" id="GO:0016805">
    <property type="term" value="F:dipeptidase activity"/>
    <property type="evidence" value="ECO:0007669"/>
    <property type="project" value="InterPro"/>
</dbReference>
<name>A0A9D1DGY0_9FIRM</name>
<proteinExistence type="inferred from homology"/>
<comment type="caution">
    <text evidence="2">The sequence shown here is derived from an EMBL/GenBank/DDBJ whole genome shotgun (WGS) entry which is preliminary data.</text>
</comment>
<reference evidence="2" key="1">
    <citation type="submission" date="2020-10" db="EMBL/GenBank/DDBJ databases">
        <authorList>
            <person name="Gilroy R."/>
        </authorList>
    </citation>
    <scope>NUCLEOTIDE SEQUENCE</scope>
    <source>
        <strain evidence="2">ChiBcec15-4380</strain>
    </source>
</reference>